<dbReference type="Pfam" id="PF01063">
    <property type="entry name" value="Aminotran_4"/>
    <property type="match status" value="1"/>
</dbReference>
<comment type="catalytic activity">
    <reaction evidence="12 17">
        <text>L-isoleucine + 2-oxoglutarate = (S)-3-methyl-2-oxopentanoate + L-glutamate</text>
        <dbReference type="Rhea" id="RHEA:24801"/>
        <dbReference type="ChEBI" id="CHEBI:16810"/>
        <dbReference type="ChEBI" id="CHEBI:29985"/>
        <dbReference type="ChEBI" id="CHEBI:35146"/>
        <dbReference type="ChEBI" id="CHEBI:58045"/>
        <dbReference type="EC" id="2.6.1.42"/>
    </reaction>
</comment>
<evidence type="ECO:0000256" key="11">
    <source>
        <dbReference type="ARBA" id="ARBA00048212"/>
    </source>
</evidence>
<organism evidence="19 20">
    <name type="scientific">Anaerosphaera multitolerans</name>
    <dbReference type="NCBI Taxonomy" id="2487351"/>
    <lineage>
        <taxon>Bacteria</taxon>
        <taxon>Bacillati</taxon>
        <taxon>Bacillota</taxon>
        <taxon>Tissierellia</taxon>
        <taxon>Tissierellales</taxon>
        <taxon>Peptoniphilaceae</taxon>
        <taxon>Anaerosphaera</taxon>
    </lineage>
</organism>
<keyword evidence="7 17" id="KW-0028">Amino-acid biosynthesis</keyword>
<dbReference type="NCBIfam" id="TIGR01123">
    <property type="entry name" value="ilvE_II"/>
    <property type="match status" value="1"/>
</dbReference>
<dbReference type="AlphaFoldDB" id="A0A437S6H7"/>
<dbReference type="EC" id="2.6.1.42" evidence="17"/>
<keyword evidence="9 16" id="KW-0663">Pyridoxal phosphate</keyword>
<comment type="catalytic activity">
    <reaction evidence="11 17">
        <text>L-valine + 2-oxoglutarate = 3-methyl-2-oxobutanoate + L-glutamate</text>
        <dbReference type="Rhea" id="RHEA:24813"/>
        <dbReference type="ChEBI" id="CHEBI:11851"/>
        <dbReference type="ChEBI" id="CHEBI:16810"/>
        <dbReference type="ChEBI" id="CHEBI:29985"/>
        <dbReference type="ChEBI" id="CHEBI:57762"/>
        <dbReference type="EC" id="2.6.1.42"/>
    </reaction>
</comment>
<evidence type="ECO:0000256" key="10">
    <source>
        <dbReference type="ARBA" id="ARBA00023304"/>
    </source>
</evidence>
<evidence type="ECO:0000256" key="12">
    <source>
        <dbReference type="ARBA" id="ARBA00048798"/>
    </source>
</evidence>
<dbReference type="GO" id="GO:0009098">
    <property type="term" value="P:L-leucine biosynthetic process"/>
    <property type="evidence" value="ECO:0007669"/>
    <property type="project" value="UniProtKB-UniPathway"/>
</dbReference>
<evidence type="ECO:0000256" key="8">
    <source>
        <dbReference type="ARBA" id="ARBA00022679"/>
    </source>
</evidence>
<evidence type="ECO:0000256" key="17">
    <source>
        <dbReference type="RuleBase" id="RU004517"/>
    </source>
</evidence>
<dbReference type="Gene3D" id="3.30.470.10">
    <property type="match status" value="1"/>
</dbReference>
<sequence>MNIKFEEREELKEKIKDVNNLGFGQYFTDYMFLMNYDEDTGWHDARIVPYDNISLPPSAMCLHYGQTIFEGLKAYRNGDKVFLFRPDENFKRMNRSNDRLCIPPIDEEFMVEALKKLIDLERDWIPDSKEASLYIRPFVIAIDPKLGVHPSGSYLLMIILSPSGPYYKDGLAPIKIYVEDKYVRTVKGGLGTAKAGGNYAASLKSQVEAEEKGFSQVLWIDGVNRKYIEEVGSMNIFFVTEDEIMTPELSGSILPGITRKSIIELLKSEGKKVVERRISIEEILTLHKEGKLLEIFGTGTAAVISPVGELFYEGTEIIVNNGEIGEISNYLYNELTDIQWGRKKGPEGWQVEV</sequence>
<keyword evidence="8 17" id="KW-0808">Transferase</keyword>
<evidence type="ECO:0000313" key="19">
    <source>
        <dbReference type="EMBL" id="RVU54597.1"/>
    </source>
</evidence>
<dbReference type="EMBL" id="RLIH01000008">
    <property type="protein sequence ID" value="RVU54597.1"/>
    <property type="molecule type" value="Genomic_DNA"/>
</dbReference>
<evidence type="ECO:0000256" key="6">
    <source>
        <dbReference type="ARBA" id="ARBA00022576"/>
    </source>
</evidence>
<comment type="cofactor">
    <cofactor evidence="1 16">
        <name>pyridoxal 5'-phosphate</name>
        <dbReference type="ChEBI" id="CHEBI:597326"/>
    </cofactor>
</comment>
<evidence type="ECO:0000256" key="3">
    <source>
        <dbReference type="ARBA" id="ARBA00004931"/>
    </source>
</evidence>
<dbReference type="NCBIfam" id="NF009897">
    <property type="entry name" value="PRK13357.1"/>
    <property type="match status" value="1"/>
</dbReference>
<evidence type="ECO:0000256" key="2">
    <source>
        <dbReference type="ARBA" id="ARBA00004824"/>
    </source>
</evidence>
<dbReference type="InterPro" id="IPR033939">
    <property type="entry name" value="BCAT_family"/>
</dbReference>
<dbReference type="InterPro" id="IPR036038">
    <property type="entry name" value="Aminotransferase-like"/>
</dbReference>
<comment type="pathway">
    <text evidence="2 18">Amino-acid biosynthesis; L-isoleucine biosynthesis; L-isoleucine from 2-oxobutanoate: step 4/4.</text>
</comment>
<dbReference type="UniPathway" id="UPA00048">
    <property type="reaction ID" value="UER00073"/>
</dbReference>
<reference evidence="19 20" key="1">
    <citation type="submission" date="2018-11" db="EMBL/GenBank/DDBJ databases">
        <title>Genome sequencing and assembly of Anaerosphaera sp. nov., GS7-6-2.</title>
        <authorList>
            <person name="Rettenmaier R."/>
            <person name="Liebl W."/>
            <person name="Zverlov V."/>
        </authorList>
    </citation>
    <scope>NUCLEOTIDE SEQUENCE [LARGE SCALE GENOMIC DNA]</scope>
    <source>
        <strain evidence="19 20">GS7-6-2</strain>
    </source>
</reference>
<evidence type="ECO:0000256" key="7">
    <source>
        <dbReference type="ARBA" id="ARBA00022605"/>
    </source>
</evidence>
<dbReference type="PIRSF" id="PIRSF006468">
    <property type="entry name" value="BCAT1"/>
    <property type="match status" value="1"/>
</dbReference>
<evidence type="ECO:0000256" key="18">
    <source>
        <dbReference type="RuleBase" id="RU004519"/>
    </source>
</evidence>
<dbReference type="PROSITE" id="PS00770">
    <property type="entry name" value="AA_TRANSFER_CLASS_4"/>
    <property type="match status" value="1"/>
</dbReference>
<dbReference type="GO" id="GO:0052654">
    <property type="term" value="F:L-leucine-2-oxoglutarate transaminase activity"/>
    <property type="evidence" value="ECO:0007669"/>
    <property type="project" value="RHEA"/>
</dbReference>
<evidence type="ECO:0000256" key="16">
    <source>
        <dbReference type="RuleBase" id="RU004516"/>
    </source>
</evidence>
<dbReference type="InterPro" id="IPR018300">
    <property type="entry name" value="Aminotrans_IV_CS"/>
</dbReference>
<dbReference type="GO" id="GO:0052656">
    <property type="term" value="F:L-isoleucine-2-oxoglutarate transaminase activity"/>
    <property type="evidence" value="ECO:0007669"/>
    <property type="project" value="RHEA"/>
</dbReference>
<dbReference type="GO" id="GO:0009097">
    <property type="term" value="P:isoleucine biosynthetic process"/>
    <property type="evidence" value="ECO:0007669"/>
    <property type="project" value="UniProtKB-UniPathway"/>
</dbReference>
<proteinExistence type="inferred from homology"/>
<dbReference type="Proteomes" id="UP000288812">
    <property type="component" value="Unassembled WGS sequence"/>
</dbReference>
<dbReference type="GO" id="GO:0009099">
    <property type="term" value="P:L-valine biosynthetic process"/>
    <property type="evidence" value="ECO:0007669"/>
    <property type="project" value="UniProtKB-UniPathway"/>
</dbReference>
<dbReference type="GO" id="GO:0052655">
    <property type="term" value="F:L-valine-2-oxoglutarate transaminase activity"/>
    <property type="evidence" value="ECO:0007669"/>
    <property type="project" value="RHEA"/>
</dbReference>
<evidence type="ECO:0000256" key="15">
    <source>
        <dbReference type="RuleBase" id="RU004106"/>
    </source>
</evidence>
<accession>A0A437S6H7</accession>
<comment type="pathway">
    <text evidence="4 18">Amino-acid biosynthesis; L-leucine biosynthesis; L-leucine from 3-methyl-2-oxobutanoate: step 4/4.</text>
</comment>
<dbReference type="UniPathway" id="UPA00049">
    <property type="reaction ID" value="UER00062"/>
</dbReference>
<dbReference type="Gene3D" id="3.20.10.10">
    <property type="entry name" value="D-amino Acid Aminotransferase, subunit A, domain 2"/>
    <property type="match status" value="1"/>
</dbReference>
<feature type="modified residue" description="N6-(pyridoxal phosphate)lysine" evidence="14">
    <location>
        <position position="194"/>
    </location>
</feature>
<dbReference type="PANTHER" id="PTHR11825">
    <property type="entry name" value="SUBGROUP IIII AMINOTRANSFERASE"/>
    <property type="match status" value="1"/>
</dbReference>
<evidence type="ECO:0000256" key="1">
    <source>
        <dbReference type="ARBA" id="ARBA00001933"/>
    </source>
</evidence>
<dbReference type="UniPathway" id="UPA00047">
    <property type="reaction ID" value="UER00058"/>
</dbReference>
<protein>
    <recommendedName>
        <fullName evidence="17">Branched-chain-amino-acid aminotransferase</fullName>
        <ecNumber evidence="17">2.6.1.42</ecNumber>
    </recommendedName>
</protein>
<keyword evidence="6 17" id="KW-0032">Aminotransferase</keyword>
<comment type="caution">
    <text evidence="19">The sequence shown here is derived from an EMBL/GenBank/DDBJ whole genome shotgun (WGS) entry which is preliminary data.</text>
</comment>
<evidence type="ECO:0000256" key="4">
    <source>
        <dbReference type="ARBA" id="ARBA00005072"/>
    </source>
</evidence>
<evidence type="ECO:0000256" key="13">
    <source>
        <dbReference type="ARBA" id="ARBA00049229"/>
    </source>
</evidence>
<comment type="catalytic activity">
    <reaction evidence="13 17">
        <text>L-leucine + 2-oxoglutarate = 4-methyl-2-oxopentanoate + L-glutamate</text>
        <dbReference type="Rhea" id="RHEA:18321"/>
        <dbReference type="ChEBI" id="CHEBI:16810"/>
        <dbReference type="ChEBI" id="CHEBI:17865"/>
        <dbReference type="ChEBI" id="CHEBI:29985"/>
        <dbReference type="ChEBI" id="CHEBI:57427"/>
        <dbReference type="EC" id="2.6.1.42"/>
    </reaction>
</comment>
<dbReference type="OrthoDB" id="9804984at2"/>
<evidence type="ECO:0000256" key="9">
    <source>
        <dbReference type="ARBA" id="ARBA00022898"/>
    </source>
</evidence>
<gene>
    <name evidence="19" type="ORF">EF514_06635</name>
</gene>
<dbReference type="CDD" id="cd01557">
    <property type="entry name" value="BCAT_beta_family"/>
    <property type="match status" value="1"/>
</dbReference>
<dbReference type="InterPro" id="IPR043132">
    <property type="entry name" value="BCAT-like_C"/>
</dbReference>
<evidence type="ECO:0000256" key="5">
    <source>
        <dbReference type="ARBA" id="ARBA00009320"/>
    </source>
</evidence>
<dbReference type="InterPro" id="IPR005786">
    <property type="entry name" value="B_amino_transII"/>
</dbReference>
<evidence type="ECO:0000313" key="20">
    <source>
        <dbReference type="Proteomes" id="UP000288812"/>
    </source>
</evidence>
<dbReference type="PANTHER" id="PTHR11825:SF44">
    <property type="entry name" value="BRANCHED-CHAIN-AMINO-ACID AMINOTRANSFERASE"/>
    <property type="match status" value="1"/>
</dbReference>
<dbReference type="InterPro" id="IPR001544">
    <property type="entry name" value="Aminotrans_IV"/>
</dbReference>
<dbReference type="SUPFAM" id="SSF56752">
    <property type="entry name" value="D-aminoacid aminotransferase-like PLP-dependent enzymes"/>
    <property type="match status" value="1"/>
</dbReference>
<name>A0A437S6H7_9FIRM</name>
<keyword evidence="10 17" id="KW-0100">Branched-chain amino acid biosynthesis</keyword>
<dbReference type="InterPro" id="IPR043131">
    <property type="entry name" value="BCAT-like_N"/>
</dbReference>
<keyword evidence="20" id="KW-1185">Reference proteome</keyword>
<comment type="pathway">
    <text evidence="3 18">Amino-acid biosynthesis; L-valine biosynthesis; L-valine from pyruvate: step 4/4.</text>
</comment>
<comment type="similarity">
    <text evidence="5 15">Belongs to the class-IV pyridoxal-phosphate-dependent aminotransferase family.</text>
</comment>
<dbReference type="RefSeq" id="WP_127724644.1">
    <property type="nucleotide sequence ID" value="NZ_RLIH01000008.1"/>
</dbReference>
<evidence type="ECO:0000256" key="14">
    <source>
        <dbReference type="PIRSR" id="PIRSR006468-1"/>
    </source>
</evidence>